<feature type="region of interest" description="Disordered" evidence="1">
    <location>
        <begin position="927"/>
        <end position="999"/>
    </location>
</feature>
<feature type="region of interest" description="Disordered" evidence="1">
    <location>
        <begin position="1021"/>
        <end position="1058"/>
    </location>
</feature>
<dbReference type="SUPFAM" id="SSF48350">
    <property type="entry name" value="GTPase activation domain, GAP"/>
    <property type="match status" value="1"/>
</dbReference>
<evidence type="ECO:0000313" key="3">
    <source>
        <dbReference type="EMBL" id="CAK7220027.1"/>
    </source>
</evidence>
<feature type="compositionally biased region" description="Polar residues" evidence="1">
    <location>
        <begin position="946"/>
        <end position="958"/>
    </location>
</feature>
<feature type="compositionally biased region" description="Basic and acidic residues" evidence="1">
    <location>
        <begin position="694"/>
        <end position="708"/>
    </location>
</feature>
<feature type="region of interest" description="Disordered" evidence="1">
    <location>
        <begin position="627"/>
        <end position="660"/>
    </location>
</feature>
<evidence type="ECO:0000313" key="4">
    <source>
        <dbReference type="Proteomes" id="UP001642406"/>
    </source>
</evidence>
<feature type="compositionally biased region" description="Basic and acidic residues" evidence="1">
    <location>
        <begin position="1022"/>
        <end position="1058"/>
    </location>
</feature>
<feature type="region of interest" description="Disordered" evidence="1">
    <location>
        <begin position="402"/>
        <end position="435"/>
    </location>
</feature>
<feature type="compositionally biased region" description="Polar residues" evidence="1">
    <location>
        <begin position="928"/>
        <end position="938"/>
    </location>
</feature>
<feature type="domain" description="Rho-GAP" evidence="2">
    <location>
        <begin position="187"/>
        <end position="412"/>
    </location>
</feature>
<dbReference type="CDD" id="cd00159">
    <property type="entry name" value="RhoGAP"/>
    <property type="match status" value="1"/>
</dbReference>
<keyword evidence="4" id="KW-1185">Reference proteome</keyword>
<feature type="compositionally biased region" description="Basic and acidic residues" evidence="1">
    <location>
        <begin position="888"/>
        <end position="898"/>
    </location>
</feature>
<evidence type="ECO:0000259" key="2">
    <source>
        <dbReference type="PROSITE" id="PS50238"/>
    </source>
</evidence>
<dbReference type="Pfam" id="PF00620">
    <property type="entry name" value="RhoGAP"/>
    <property type="match status" value="1"/>
</dbReference>
<comment type="caution">
    <text evidence="3">The sequence shown here is derived from an EMBL/GenBank/DDBJ whole genome shotgun (WGS) entry which is preliminary data.</text>
</comment>
<feature type="region of interest" description="Disordered" evidence="1">
    <location>
        <begin position="55"/>
        <end position="75"/>
    </location>
</feature>
<feature type="compositionally biased region" description="Polar residues" evidence="1">
    <location>
        <begin position="411"/>
        <end position="423"/>
    </location>
</feature>
<feature type="region of interest" description="Disordered" evidence="1">
    <location>
        <begin position="677"/>
        <end position="902"/>
    </location>
</feature>
<gene>
    <name evidence="3" type="ORF">SBRCBS47491_004050</name>
</gene>
<dbReference type="InterPro" id="IPR000198">
    <property type="entry name" value="RhoGAP_dom"/>
</dbReference>
<reference evidence="3 4" key="1">
    <citation type="submission" date="2024-01" db="EMBL/GenBank/DDBJ databases">
        <authorList>
            <person name="Allen C."/>
            <person name="Tagirdzhanova G."/>
        </authorList>
    </citation>
    <scope>NUCLEOTIDE SEQUENCE [LARGE SCALE GENOMIC DNA]</scope>
</reference>
<feature type="compositionally biased region" description="Basic and acidic residues" evidence="1">
    <location>
        <begin position="829"/>
        <end position="854"/>
    </location>
</feature>
<dbReference type="Proteomes" id="UP001642406">
    <property type="component" value="Unassembled WGS sequence"/>
</dbReference>
<evidence type="ECO:0000256" key="1">
    <source>
        <dbReference type="SAM" id="MobiDB-lite"/>
    </source>
</evidence>
<dbReference type="InterPro" id="IPR008936">
    <property type="entry name" value="Rho_GTPase_activation_prot"/>
</dbReference>
<accession>A0ABP0BK74</accession>
<organism evidence="3 4">
    <name type="scientific">Sporothrix bragantina</name>
    <dbReference type="NCBI Taxonomy" id="671064"/>
    <lineage>
        <taxon>Eukaryota</taxon>
        <taxon>Fungi</taxon>
        <taxon>Dikarya</taxon>
        <taxon>Ascomycota</taxon>
        <taxon>Pezizomycotina</taxon>
        <taxon>Sordariomycetes</taxon>
        <taxon>Sordariomycetidae</taxon>
        <taxon>Ophiostomatales</taxon>
        <taxon>Ophiostomataceae</taxon>
        <taxon>Sporothrix</taxon>
    </lineage>
</organism>
<dbReference type="SMART" id="SM00324">
    <property type="entry name" value="RhoGAP"/>
    <property type="match status" value="1"/>
</dbReference>
<feature type="region of interest" description="Disordered" evidence="1">
    <location>
        <begin position="102"/>
        <end position="167"/>
    </location>
</feature>
<dbReference type="PROSITE" id="PS50238">
    <property type="entry name" value="RHOGAP"/>
    <property type="match status" value="1"/>
</dbReference>
<dbReference type="Gene3D" id="1.10.555.10">
    <property type="entry name" value="Rho GTPase activation protein"/>
    <property type="match status" value="1"/>
</dbReference>
<proteinExistence type="predicted"/>
<protein>
    <recommendedName>
        <fullName evidence="2">Rho-GAP domain-containing protein</fullName>
    </recommendedName>
</protein>
<feature type="compositionally biased region" description="Low complexity" evidence="1">
    <location>
        <begin position="782"/>
        <end position="794"/>
    </location>
</feature>
<sequence length="1188" mass="128774">MPPSALPSRAIMEQPGPAAFGAWSRSFHDMNDGRSADTVQMNSFMPERRIFRGSATSWTSTGSEAEDPFASSFGNAIDQPRQSLLLQEYNGLAKKRGLRPIQYSGYDGDQDDSVENDSQAGDRRNWFARTFGKPSAPTSRRSSRHKRSDSDPTDPPQSGPYSKSDVVDTLKSQSLQTLVRICGKSFLYLPSDYATRSLMLPTCFRAAAQYLVQNGPETRGIFRVSGSMRVVNELYDYYCINLDDDEDIAATVRSPNLPFHIKASVHDVASMFKRLLAGLPGGILGHLRLFEALVEIQKMDGHASNEVLESGKSDPTHIKARLIALAIGSAPSPLQRELMCSVFGLLSLIGYAAERADPAQATHRSSLPHSEMMGYTALGIIFGPLLMGDLLDSFSSENTTGEFLLPASPSAGPSFQGTSSPQSKTDKRRKSMASEKHALATLPSTLDKILLANDVAEMLISNWRAIVYEMKHMGVMRKESMLQYPQQRSAQPLSRSLRPSRSETFTDHDMGAMVQQASQLHSANLRKTRSASNTLNPSGTMTSSQVPLAMPAVPVIPTMPALSQRPSEMSFEEFAARKKLRNHASNMSIASDSTYSAIEPQPVKPLSPPVEDPFYIPGPIAISTRSGAAKLTKQRRTSGGLSSIFSGDKSSEPAGRVGIGITPQSKTAALIAKIMNPKQPTEASPAKMGGEMSTQRDRTQRSSKDTPRALEPQFSQFSTGSPTKSSDKWMRRRNAAPAVVSENRAAEPPSIVSPTPQRPWKVRGSPLVSGNNSPVPSAFEGTNSSATCTTTSTSGLERQPSLLRSTRKGKPHSTPQKKTYGGSPATGLAKDRVSGLKSEEKPARSTSREQRDTDELFLDAVSPLSEIKNDARSLTRGNSTSSRASKRTQTDGVDKMDAKSPAVGSSVRAMAAMFDTAAWKTTFDPASPVSTVQATTKPLTPKRGSGLSQYTSNPSLSPSKAAEFQTPPHSPLPPVQKALDNLEGRGTDSPSMQRMASERRRLRLTKSEGRNGPLGKVGRLAASERRELTRSVDRSEAKDNITRRDPLGRHARGRDADSALRAEVAEKRVADLELSLAGGSGRSSFLGSFDERKHGSAVTVTEQDVEQAWAWQNIIPETGTIHLSQEKLGLSSVVREVGLTGSVSPDRSVSSLRKDFEVDDRTGSGYEPNATVVVRGKLMNKQLLPFSM</sequence>
<name>A0ABP0BK74_9PEZI</name>
<feature type="compositionally biased region" description="Polar residues" evidence="1">
    <location>
        <begin position="713"/>
        <end position="724"/>
    </location>
</feature>
<dbReference type="EMBL" id="CAWUHC010000029">
    <property type="protein sequence ID" value="CAK7220027.1"/>
    <property type="molecule type" value="Genomic_DNA"/>
</dbReference>